<dbReference type="SUPFAM" id="SSF53218">
    <property type="entry name" value="Molybdenum cofactor biosynthesis proteins"/>
    <property type="match status" value="1"/>
</dbReference>
<keyword evidence="6" id="KW-0460">Magnesium</keyword>
<dbReference type="Pfam" id="PF00994">
    <property type="entry name" value="MoCF_biosynth"/>
    <property type="match status" value="1"/>
</dbReference>
<dbReference type="InterPro" id="IPR038987">
    <property type="entry name" value="MoeA-like"/>
</dbReference>
<dbReference type="PANTHER" id="PTHR10192">
    <property type="entry name" value="MOLYBDOPTERIN BIOSYNTHESIS PROTEIN"/>
    <property type="match status" value="1"/>
</dbReference>
<evidence type="ECO:0000256" key="5">
    <source>
        <dbReference type="ARBA" id="ARBA00047317"/>
    </source>
</evidence>
<keyword evidence="4 6" id="KW-0501">Molybdenum cofactor biosynthesis</keyword>
<dbReference type="GO" id="GO:0046872">
    <property type="term" value="F:metal ion binding"/>
    <property type="evidence" value="ECO:0007669"/>
    <property type="project" value="UniProtKB-UniRule"/>
</dbReference>
<evidence type="ECO:0000256" key="2">
    <source>
        <dbReference type="ARBA" id="ARBA00005046"/>
    </source>
</evidence>
<comment type="cofactor">
    <cofactor evidence="6">
        <name>Mg(2+)</name>
        <dbReference type="ChEBI" id="CHEBI:18420"/>
    </cofactor>
</comment>
<keyword evidence="6" id="KW-0479">Metal-binding</keyword>
<comment type="pathway">
    <text evidence="2 6">Cofactor biosynthesis; molybdopterin biosynthesis.</text>
</comment>
<accession>A0A165L946</accession>
<organism evidence="8 9">
    <name type="scientific">Pelodictyon luteolum</name>
    <dbReference type="NCBI Taxonomy" id="1100"/>
    <lineage>
        <taxon>Bacteria</taxon>
        <taxon>Pseudomonadati</taxon>
        <taxon>Chlorobiota</taxon>
        <taxon>Chlorobiia</taxon>
        <taxon>Chlorobiales</taxon>
        <taxon>Chlorobiaceae</taxon>
        <taxon>Chlorobium/Pelodictyon group</taxon>
        <taxon>Pelodictyon</taxon>
    </lineage>
</organism>
<dbReference type="Gene3D" id="2.170.190.11">
    <property type="entry name" value="Molybdopterin biosynthesis moea protein, domain 3"/>
    <property type="match status" value="1"/>
</dbReference>
<dbReference type="InterPro" id="IPR036688">
    <property type="entry name" value="MoeA_C_domain_IV_sf"/>
</dbReference>
<dbReference type="Gene3D" id="3.40.980.10">
    <property type="entry name" value="MoaB/Mog-like domain"/>
    <property type="match status" value="1"/>
</dbReference>
<dbReference type="PANTHER" id="PTHR10192:SF5">
    <property type="entry name" value="GEPHYRIN"/>
    <property type="match status" value="1"/>
</dbReference>
<dbReference type="InterPro" id="IPR001453">
    <property type="entry name" value="MoaB/Mog_dom"/>
</dbReference>
<dbReference type="SUPFAM" id="SSF63867">
    <property type="entry name" value="MoeA C-terminal domain-like"/>
    <property type="match status" value="1"/>
</dbReference>
<dbReference type="NCBIfam" id="TIGR00177">
    <property type="entry name" value="molyb_syn"/>
    <property type="match status" value="1"/>
</dbReference>
<dbReference type="CDD" id="cd00887">
    <property type="entry name" value="MoeA"/>
    <property type="match status" value="1"/>
</dbReference>
<dbReference type="Proteomes" id="UP000076481">
    <property type="component" value="Unassembled WGS sequence"/>
</dbReference>
<dbReference type="NCBIfam" id="NF045515">
    <property type="entry name" value="Glp_gephyrin"/>
    <property type="match status" value="1"/>
</dbReference>
<evidence type="ECO:0000256" key="3">
    <source>
        <dbReference type="ARBA" id="ARBA00010763"/>
    </source>
</evidence>
<dbReference type="InterPro" id="IPR036425">
    <property type="entry name" value="MoaB/Mog-like_dom_sf"/>
</dbReference>
<comment type="similarity">
    <text evidence="3 6">Belongs to the MoeA family.</text>
</comment>
<name>A0A165L946_PELLU</name>
<dbReference type="InterPro" id="IPR036135">
    <property type="entry name" value="MoeA_linker/N_sf"/>
</dbReference>
<keyword evidence="6" id="KW-0500">Molybdenum</keyword>
<dbReference type="GO" id="GO:0005829">
    <property type="term" value="C:cytosol"/>
    <property type="evidence" value="ECO:0007669"/>
    <property type="project" value="TreeGrafter"/>
</dbReference>
<dbReference type="AlphaFoldDB" id="A0A165L946"/>
<dbReference type="EMBL" id="LVWG01000034">
    <property type="protein sequence ID" value="KZK73721.1"/>
    <property type="molecule type" value="Genomic_DNA"/>
</dbReference>
<dbReference type="RefSeq" id="WP_303682164.1">
    <property type="nucleotide sequence ID" value="NZ_LVWG01000034.1"/>
</dbReference>
<dbReference type="SUPFAM" id="SSF63882">
    <property type="entry name" value="MoeA N-terminal region -like"/>
    <property type="match status" value="1"/>
</dbReference>
<evidence type="ECO:0000256" key="6">
    <source>
        <dbReference type="RuleBase" id="RU365090"/>
    </source>
</evidence>
<evidence type="ECO:0000313" key="9">
    <source>
        <dbReference type="Proteomes" id="UP000076481"/>
    </source>
</evidence>
<feature type="domain" description="MoaB/Mog" evidence="7">
    <location>
        <begin position="181"/>
        <end position="320"/>
    </location>
</feature>
<dbReference type="Gene3D" id="3.90.105.10">
    <property type="entry name" value="Molybdopterin biosynthesis moea protein, domain 2"/>
    <property type="match status" value="1"/>
</dbReference>
<dbReference type="GO" id="GO:0061599">
    <property type="term" value="F:molybdopterin molybdotransferase activity"/>
    <property type="evidence" value="ECO:0007669"/>
    <property type="project" value="UniProtKB-UniRule"/>
</dbReference>
<dbReference type="InterPro" id="IPR005110">
    <property type="entry name" value="MoeA_linker/N"/>
</dbReference>
<gene>
    <name evidence="8" type="ORF">A3K90_00935</name>
</gene>
<evidence type="ECO:0000259" key="7">
    <source>
        <dbReference type="SMART" id="SM00852"/>
    </source>
</evidence>
<dbReference type="InterPro" id="IPR008284">
    <property type="entry name" value="MoCF_biosynth_CS"/>
</dbReference>
<proteinExistence type="inferred from homology"/>
<evidence type="ECO:0000313" key="8">
    <source>
        <dbReference type="EMBL" id="KZK73721.1"/>
    </source>
</evidence>
<dbReference type="Pfam" id="PF03454">
    <property type="entry name" value="MoeA_C"/>
    <property type="match status" value="1"/>
</dbReference>
<protein>
    <recommendedName>
        <fullName evidence="6">Molybdopterin molybdenumtransferase</fullName>
        <ecNumber evidence="6">2.10.1.1</ecNumber>
    </recommendedName>
</protein>
<evidence type="ECO:0000256" key="1">
    <source>
        <dbReference type="ARBA" id="ARBA00002901"/>
    </source>
</evidence>
<comment type="caution">
    <text evidence="8">The sequence shown here is derived from an EMBL/GenBank/DDBJ whole genome shotgun (WGS) entry which is preliminary data.</text>
</comment>
<dbReference type="GO" id="GO:0006777">
    <property type="term" value="P:Mo-molybdopterin cofactor biosynthetic process"/>
    <property type="evidence" value="ECO:0007669"/>
    <property type="project" value="UniProtKB-UniRule"/>
</dbReference>
<reference evidence="8 9" key="1">
    <citation type="submission" date="2016-03" db="EMBL/GenBank/DDBJ databases">
        <title>Speciation and ecological success in dimly lit waters: horizontal gene transfer in a green sulfur bacteria bloom unveiled by metagenomic assembly.</title>
        <authorList>
            <person name="Llorens-Mares T."/>
            <person name="Liu Z."/>
            <person name="Allen L.Z."/>
            <person name="Rusch D.B."/>
            <person name="Craig M.T."/>
            <person name="Dupont C.L."/>
            <person name="Bryant D.A."/>
            <person name="Casamayor E.O."/>
        </authorList>
    </citation>
    <scope>NUCLEOTIDE SEQUENCE [LARGE SCALE GENOMIC DNA]</scope>
    <source>
        <strain evidence="8">CIII</strain>
    </source>
</reference>
<dbReference type="InterPro" id="IPR005111">
    <property type="entry name" value="MoeA_C_domain_IV"/>
</dbReference>
<dbReference type="SMART" id="SM00852">
    <property type="entry name" value="MoCF_biosynth"/>
    <property type="match status" value="1"/>
</dbReference>
<dbReference type="Gene3D" id="2.40.340.10">
    <property type="entry name" value="MoeA, C-terminal, domain IV"/>
    <property type="match status" value="1"/>
</dbReference>
<keyword evidence="6 8" id="KW-0808">Transferase</keyword>
<sequence length="409" mass="43347">MLTSVDDARRIVMESLPLPLFEECLLGDLQGRVLAADVTAPFPMPRFTNSAMDGFAFRMADAAVGSSYTPVRLPVSLRIPAGSNSAAALPPGSAAEIMTGAPMPDGSDTVVPFENTSGFGASEVEIYRLPKAGANVRHRGEEVAMGQRVLEAGWRISPAEIAVLASFGVESVPVWCRPSVALVVVGDELQRQGGTLTEASIYDSNSHMLRAACRSAGIDPVIVLYAEDDPAAVRKVLATALATADVTVTSGGISTGAYDFVQAELAQLGIEKKFWTVSQKPGKPFYFGCSPGGKAVFALPGNPVSALVCFMEYCVPALMKMQGLTLPAKLQATLDAPFPADRKRYRFLPGVLREEGGRLFCRTTGLMESHMATSFVGANCIIESPPLDTPVPEGETIACSLLPWASLRS</sequence>
<dbReference type="EC" id="2.10.1.1" evidence="6"/>
<dbReference type="Pfam" id="PF03453">
    <property type="entry name" value="MoeA_N"/>
    <property type="match status" value="1"/>
</dbReference>
<evidence type="ECO:0000256" key="4">
    <source>
        <dbReference type="ARBA" id="ARBA00023150"/>
    </source>
</evidence>
<dbReference type="PROSITE" id="PS01079">
    <property type="entry name" value="MOCF_BIOSYNTHESIS_2"/>
    <property type="match status" value="1"/>
</dbReference>
<dbReference type="UniPathway" id="UPA00344"/>
<comment type="catalytic activity">
    <reaction evidence="5">
        <text>adenylyl-molybdopterin + molybdate = Mo-molybdopterin + AMP + H(+)</text>
        <dbReference type="Rhea" id="RHEA:35047"/>
        <dbReference type="ChEBI" id="CHEBI:15378"/>
        <dbReference type="ChEBI" id="CHEBI:36264"/>
        <dbReference type="ChEBI" id="CHEBI:62727"/>
        <dbReference type="ChEBI" id="CHEBI:71302"/>
        <dbReference type="ChEBI" id="CHEBI:456215"/>
        <dbReference type="EC" id="2.10.1.1"/>
    </reaction>
</comment>
<comment type="function">
    <text evidence="1 6">Catalyzes the insertion of molybdate into adenylated molybdopterin with the concomitant release of AMP.</text>
</comment>